<dbReference type="InterPro" id="IPR003010">
    <property type="entry name" value="C-N_Hydrolase"/>
</dbReference>
<dbReference type="InterPro" id="IPR045378">
    <property type="entry name" value="LNT_N"/>
</dbReference>
<evidence type="ECO:0000313" key="11">
    <source>
        <dbReference type="Proteomes" id="UP000217210"/>
    </source>
</evidence>
<keyword evidence="6 8" id="KW-0472">Membrane</keyword>
<dbReference type="Gene3D" id="3.60.110.10">
    <property type="entry name" value="Carbon-nitrogen hydrolase"/>
    <property type="match status" value="1"/>
</dbReference>
<dbReference type="CDD" id="cd07571">
    <property type="entry name" value="ALP_N-acyl_transferase"/>
    <property type="match status" value="1"/>
</dbReference>
<evidence type="ECO:0000256" key="1">
    <source>
        <dbReference type="ARBA" id="ARBA00004651"/>
    </source>
</evidence>
<comment type="catalytic activity">
    <reaction evidence="8">
        <text>N-terminal S-1,2-diacyl-sn-glyceryl-L-cysteinyl-[lipoprotein] + a glycerophospholipid = N-acyl-S-1,2-diacyl-sn-glyceryl-L-cysteinyl-[lipoprotein] + a 2-acyl-sn-glycero-3-phospholipid + H(+)</text>
        <dbReference type="Rhea" id="RHEA:48228"/>
        <dbReference type="Rhea" id="RHEA-COMP:14681"/>
        <dbReference type="Rhea" id="RHEA-COMP:14684"/>
        <dbReference type="ChEBI" id="CHEBI:15378"/>
        <dbReference type="ChEBI" id="CHEBI:136912"/>
        <dbReference type="ChEBI" id="CHEBI:140656"/>
        <dbReference type="ChEBI" id="CHEBI:140657"/>
        <dbReference type="ChEBI" id="CHEBI:140660"/>
        <dbReference type="EC" id="2.3.1.269"/>
    </reaction>
</comment>
<organism evidence="10 11">
    <name type="scientific">Candidatus Nanopelagicus abundans</name>
    <dbReference type="NCBI Taxonomy" id="1884916"/>
    <lineage>
        <taxon>Bacteria</taxon>
        <taxon>Bacillati</taxon>
        <taxon>Actinomycetota</taxon>
        <taxon>Actinomycetes</taxon>
        <taxon>Candidatus Nanopelagicales</taxon>
        <taxon>Candidatus Nanopelagicaceae</taxon>
        <taxon>Candidatus Nanopelagicus</taxon>
    </lineage>
</organism>
<gene>
    <name evidence="8" type="primary">lnt</name>
    <name evidence="10" type="ORF">B1sIIB91_03035</name>
</gene>
<keyword evidence="3 8" id="KW-0808">Transferase</keyword>
<evidence type="ECO:0000259" key="9">
    <source>
        <dbReference type="PROSITE" id="PS50263"/>
    </source>
</evidence>
<feature type="transmembrane region" description="Helical" evidence="8">
    <location>
        <begin position="100"/>
        <end position="123"/>
    </location>
</feature>
<dbReference type="SUPFAM" id="SSF56317">
    <property type="entry name" value="Carbon-nitrogen hydrolase"/>
    <property type="match status" value="1"/>
</dbReference>
<name>A0A249L4N2_9ACTN</name>
<feature type="transmembrane region" description="Helical" evidence="8">
    <location>
        <begin position="47"/>
        <end position="65"/>
    </location>
</feature>
<evidence type="ECO:0000256" key="8">
    <source>
        <dbReference type="HAMAP-Rule" id="MF_01148"/>
    </source>
</evidence>
<reference evidence="10 11" key="1">
    <citation type="submission" date="2016-07" db="EMBL/GenBank/DDBJ databases">
        <title>High microdiversification within the ubiquitous acI lineage of Actinobacteria.</title>
        <authorList>
            <person name="Neuenschwander S.M."/>
            <person name="Salcher M."/>
            <person name="Ghai R."/>
            <person name="Pernthaler J."/>
        </authorList>
    </citation>
    <scope>NUCLEOTIDE SEQUENCE [LARGE SCALE GENOMIC DNA]</scope>
    <source>
        <strain evidence="10">MMS-IIB-91</strain>
    </source>
</reference>
<proteinExistence type="inferred from homology"/>
<dbReference type="OrthoDB" id="9804277at2"/>
<dbReference type="Pfam" id="PF00795">
    <property type="entry name" value="CN_hydrolase"/>
    <property type="match status" value="1"/>
</dbReference>
<dbReference type="PANTHER" id="PTHR38686">
    <property type="entry name" value="APOLIPOPROTEIN N-ACYLTRANSFERASE"/>
    <property type="match status" value="1"/>
</dbReference>
<comment type="subcellular location">
    <subcellularLocation>
        <location evidence="1 8">Cell membrane</location>
        <topology evidence="1 8">Multi-pass membrane protein</topology>
    </subcellularLocation>
</comment>
<dbReference type="Pfam" id="PF20154">
    <property type="entry name" value="LNT_N"/>
    <property type="match status" value="1"/>
</dbReference>
<comment type="pathway">
    <text evidence="8">Protein modification; lipoprotein biosynthesis (N-acyl transfer).</text>
</comment>
<dbReference type="GO" id="GO:0042158">
    <property type="term" value="P:lipoprotein biosynthetic process"/>
    <property type="evidence" value="ECO:0007669"/>
    <property type="project" value="UniProtKB-UniRule"/>
</dbReference>
<feature type="transmembrane region" description="Helical" evidence="8">
    <location>
        <begin position="71"/>
        <end position="91"/>
    </location>
</feature>
<comment type="similarity">
    <text evidence="8">Belongs to the CN hydrolase family. Apolipoprotein N-acyltransferase subfamily.</text>
</comment>
<keyword evidence="5 8" id="KW-1133">Transmembrane helix</keyword>
<feature type="transmembrane region" description="Helical" evidence="8">
    <location>
        <begin position="20"/>
        <end position="40"/>
    </location>
</feature>
<feature type="transmembrane region" description="Helical" evidence="8">
    <location>
        <begin position="135"/>
        <end position="153"/>
    </location>
</feature>
<evidence type="ECO:0000256" key="5">
    <source>
        <dbReference type="ARBA" id="ARBA00022989"/>
    </source>
</evidence>
<keyword evidence="2 8" id="KW-1003">Cell membrane</keyword>
<dbReference type="PANTHER" id="PTHR38686:SF1">
    <property type="entry name" value="APOLIPOPROTEIN N-ACYLTRANSFERASE"/>
    <property type="match status" value="1"/>
</dbReference>
<evidence type="ECO:0000313" key="10">
    <source>
        <dbReference type="EMBL" id="ASY23885.1"/>
    </source>
</evidence>
<evidence type="ECO:0000256" key="3">
    <source>
        <dbReference type="ARBA" id="ARBA00022679"/>
    </source>
</evidence>
<keyword evidence="11" id="KW-1185">Reference proteome</keyword>
<feature type="transmembrane region" description="Helical" evidence="8">
    <location>
        <begin position="160"/>
        <end position="177"/>
    </location>
</feature>
<dbReference type="HAMAP" id="MF_01148">
    <property type="entry name" value="Lnt"/>
    <property type="match status" value="1"/>
</dbReference>
<sequence>MNYLYAGLAGLISSTAFAPLSFWPSAFIGLTVWYFLLIKLRLRSRIYISYVFGLGILLPVQHWTGIYVGNIPWLILCFAQAFIFTLPAFFVGKRKKFNQIAFACSFVAVELLLRTIPFTGFGWSRLSFTQVDGPLQFLYSSGGVVLVAFFIALISSAKSVLSLAIISVVIAGLSFLPRIETTNEKSSVALIQGGVVNLGLDFNSKPKEVFLRHLKQTSDSVKVGQVDLVIWPENAVDIDVNRNSEVKNLISEKSAFLATPILVGGVTRSGNNLFNQSFLFDSEIKQRYTKRYLTPFGEYLPLRVMANKISKYANKITDFKAGDRDTNFIINDATFQTLICYELINDSFRDQISSNFLIIQTNNATFGDTAQLDQQLNIARVRAIETGRFIAYVSTTGTTSFIDNRGKVVKQLPKFKSATLFGELNHVKGQTATQFLGKYFEYLAGAFLLLIVLYRKKGSR</sequence>
<dbReference type="KEGG" id="nab:B1sIIB91_03035"/>
<dbReference type="EMBL" id="CP016779">
    <property type="protein sequence ID" value="ASY23885.1"/>
    <property type="molecule type" value="Genomic_DNA"/>
</dbReference>
<dbReference type="InterPro" id="IPR036526">
    <property type="entry name" value="C-N_Hydrolase_sf"/>
</dbReference>
<dbReference type="Proteomes" id="UP000217210">
    <property type="component" value="Chromosome"/>
</dbReference>
<dbReference type="RefSeq" id="WP_095688159.1">
    <property type="nucleotide sequence ID" value="NZ_CP016779.1"/>
</dbReference>
<evidence type="ECO:0000256" key="7">
    <source>
        <dbReference type="ARBA" id="ARBA00023315"/>
    </source>
</evidence>
<evidence type="ECO:0000256" key="6">
    <source>
        <dbReference type="ARBA" id="ARBA00023136"/>
    </source>
</evidence>
<feature type="transmembrane region" description="Helical" evidence="8">
    <location>
        <begin position="435"/>
        <end position="454"/>
    </location>
</feature>
<dbReference type="GO" id="GO:0005886">
    <property type="term" value="C:plasma membrane"/>
    <property type="evidence" value="ECO:0007669"/>
    <property type="project" value="UniProtKB-SubCell"/>
</dbReference>
<dbReference type="UniPathway" id="UPA00666"/>
<feature type="domain" description="CN hydrolase" evidence="9">
    <location>
        <begin position="191"/>
        <end position="426"/>
    </location>
</feature>
<dbReference type="NCBIfam" id="TIGR00546">
    <property type="entry name" value="lnt"/>
    <property type="match status" value="1"/>
</dbReference>
<dbReference type="GO" id="GO:0016410">
    <property type="term" value="F:N-acyltransferase activity"/>
    <property type="evidence" value="ECO:0007669"/>
    <property type="project" value="UniProtKB-UniRule"/>
</dbReference>
<evidence type="ECO:0000256" key="2">
    <source>
        <dbReference type="ARBA" id="ARBA00022475"/>
    </source>
</evidence>
<comment type="function">
    <text evidence="8">Catalyzes the phospholipid dependent N-acylation of the N-terminal cysteine of apolipoprotein, the last step in lipoprotein maturation.</text>
</comment>
<dbReference type="EC" id="2.3.1.269" evidence="8"/>
<evidence type="ECO:0000256" key="4">
    <source>
        <dbReference type="ARBA" id="ARBA00022692"/>
    </source>
</evidence>
<protein>
    <recommendedName>
        <fullName evidence="8">Apolipoprotein N-acyltransferase</fullName>
        <shortName evidence="8">ALP N-acyltransferase</shortName>
        <ecNumber evidence="8">2.3.1.269</ecNumber>
    </recommendedName>
</protein>
<accession>A0A249L4N2</accession>
<keyword evidence="4 8" id="KW-0812">Transmembrane</keyword>
<keyword evidence="10" id="KW-0449">Lipoprotein</keyword>
<dbReference type="InterPro" id="IPR004563">
    <property type="entry name" value="Apolipo_AcylTrfase"/>
</dbReference>
<dbReference type="AlphaFoldDB" id="A0A249L4N2"/>
<keyword evidence="7 8" id="KW-0012">Acyltransferase</keyword>
<dbReference type="PROSITE" id="PS50263">
    <property type="entry name" value="CN_HYDROLASE"/>
    <property type="match status" value="1"/>
</dbReference>